<organism evidence="6 7">
    <name type="scientific">Thalassovita gelatinovora</name>
    <name type="common">Thalassobius gelatinovorus</name>
    <dbReference type="NCBI Taxonomy" id="53501"/>
    <lineage>
        <taxon>Bacteria</taxon>
        <taxon>Pseudomonadati</taxon>
        <taxon>Pseudomonadota</taxon>
        <taxon>Alphaproteobacteria</taxon>
        <taxon>Rhodobacterales</taxon>
        <taxon>Roseobacteraceae</taxon>
        <taxon>Thalassovita</taxon>
    </lineage>
</organism>
<dbReference type="PANTHER" id="PTHR30537">
    <property type="entry name" value="HTH-TYPE TRANSCRIPTIONAL REGULATOR"/>
    <property type="match status" value="1"/>
</dbReference>
<gene>
    <name evidence="6" type="primary">dmlR_5</name>
    <name evidence="6" type="ORF">TG4357_02067</name>
</gene>
<dbReference type="PANTHER" id="PTHR30537:SF3">
    <property type="entry name" value="TRANSCRIPTIONAL REGULATORY PROTEIN"/>
    <property type="match status" value="1"/>
</dbReference>
<keyword evidence="7" id="KW-1185">Reference proteome</keyword>
<evidence type="ECO:0000256" key="4">
    <source>
        <dbReference type="ARBA" id="ARBA00023163"/>
    </source>
</evidence>
<dbReference type="FunFam" id="1.10.10.10:FF:000001">
    <property type="entry name" value="LysR family transcriptional regulator"/>
    <property type="match status" value="1"/>
</dbReference>
<sequence>MENTLLPFDWNHVRAFLATAEEGSLSAAARKLRLTQPTLGRQVAALEDELGLMLFERVGRSLILTRAGTELLEHVRAMGDAASRVALVASGQSQAIDGLIRITASDIFSAFVLPPALKQLQLQAPRLQVDIVATNDISDLMRREADVAIRNLRPEQPDLIARLVREASAYFYASTEYLDRMGRPQSLDDLADHDFIHFGDAERMCEYLTPLGLPVTTDNFRIGSGSALVGWELSRQGFGIATMDEAVARLVPGMEKILPELEPVVFPVWLATHRELHTSRRIRLVFDLLADFLSKSSEIRP</sequence>
<evidence type="ECO:0000256" key="3">
    <source>
        <dbReference type="ARBA" id="ARBA00023125"/>
    </source>
</evidence>
<dbReference type="Proteomes" id="UP000051587">
    <property type="component" value="Unassembled WGS sequence"/>
</dbReference>
<keyword evidence="3" id="KW-0238">DNA-binding</keyword>
<dbReference type="STRING" id="53501.SAMN04488043_10817"/>
<dbReference type="GO" id="GO:0003700">
    <property type="term" value="F:DNA-binding transcription factor activity"/>
    <property type="evidence" value="ECO:0007669"/>
    <property type="project" value="InterPro"/>
</dbReference>
<dbReference type="RefSeq" id="WP_058262811.1">
    <property type="nucleotide sequence ID" value="NZ_CP051181.1"/>
</dbReference>
<feature type="domain" description="HTH lysR-type" evidence="5">
    <location>
        <begin position="8"/>
        <end position="65"/>
    </location>
</feature>
<dbReference type="InterPro" id="IPR000847">
    <property type="entry name" value="LysR_HTH_N"/>
</dbReference>
<keyword evidence="4" id="KW-0804">Transcription</keyword>
<evidence type="ECO:0000259" key="5">
    <source>
        <dbReference type="PROSITE" id="PS50931"/>
    </source>
</evidence>
<evidence type="ECO:0000313" key="7">
    <source>
        <dbReference type="Proteomes" id="UP000051587"/>
    </source>
</evidence>
<dbReference type="SUPFAM" id="SSF53850">
    <property type="entry name" value="Periplasmic binding protein-like II"/>
    <property type="match status" value="1"/>
</dbReference>
<dbReference type="Gene3D" id="3.40.190.290">
    <property type="match status" value="1"/>
</dbReference>
<dbReference type="Pfam" id="PF03466">
    <property type="entry name" value="LysR_substrate"/>
    <property type="match status" value="1"/>
</dbReference>
<evidence type="ECO:0000256" key="1">
    <source>
        <dbReference type="ARBA" id="ARBA00009437"/>
    </source>
</evidence>
<dbReference type="InterPro" id="IPR005119">
    <property type="entry name" value="LysR_subst-bd"/>
</dbReference>
<proteinExistence type="inferred from homology"/>
<dbReference type="GO" id="GO:0006351">
    <property type="term" value="P:DNA-templated transcription"/>
    <property type="evidence" value="ECO:0007669"/>
    <property type="project" value="TreeGrafter"/>
</dbReference>
<dbReference type="EMBL" id="CYSA01000019">
    <property type="protein sequence ID" value="CUH65805.1"/>
    <property type="molecule type" value="Genomic_DNA"/>
</dbReference>
<dbReference type="SUPFAM" id="SSF46785">
    <property type="entry name" value="Winged helix' DNA-binding domain"/>
    <property type="match status" value="1"/>
</dbReference>
<dbReference type="AlphaFoldDB" id="A0A0P1FYU7"/>
<keyword evidence="2" id="KW-0805">Transcription regulation</keyword>
<evidence type="ECO:0000313" key="6">
    <source>
        <dbReference type="EMBL" id="CUH65805.1"/>
    </source>
</evidence>
<dbReference type="Pfam" id="PF00126">
    <property type="entry name" value="HTH_1"/>
    <property type="match status" value="1"/>
</dbReference>
<name>A0A0P1FYU7_THAGE</name>
<protein>
    <submittedName>
        <fullName evidence="6">D-malate degradation protein R</fullName>
    </submittedName>
</protein>
<reference evidence="6 7" key="1">
    <citation type="submission" date="2015-09" db="EMBL/GenBank/DDBJ databases">
        <authorList>
            <consortium name="Swine Surveillance"/>
        </authorList>
    </citation>
    <scope>NUCLEOTIDE SEQUENCE [LARGE SCALE GENOMIC DNA]</scope>
    <source>
        <strain evidence="6 7">CECT 4357</strain>
    </source>
</reference>
<dbReference type="GO" id="GO:0043565">
    <property type="term" value="F:sequence-specific DNA binding"/>
    <property type="evidence" value="ECO:0007669"/>
    <property type="project" value="TreeGrafter"/>
</dbReference>
<dbReference type="PRINTS" id="PR00039">
    <property type="entry name" value="HTHLYSR"/>
</dbReference>
<dbReference type="InterPro" id="IPR036390">
    <property type="entry name" value="WH_DNA-bd_sf"/>
</dbReference>
<accession>A0A0P1FYU7</accession>
<dbReference type="OrthoDB" id="9798121at2"/>
<dbReference type="PROSITE" id="PS50931">
    <property type="entry name" value="HTH_LYSR"/>
    <property type="match status" value="1"/>
</dbReference>
<dbReference type="Gene3D" id="1.10.10.10">
    <property type="entry name" value="Winged helix-like DNA-binding domain superfamily/Winged helix DNA-binding domain"/>
    <property type="match status" value="1"/>
</dbReference>
<dbReference type="InterPro" id="IPR058163">
    <property type="entry name" value="LysR-type_TF_proteobact-type"/>
</dbReference>
<dbReference type="InterPro" id="IPR036388">
    <property type="entry name" value="WH-like_DNA-bd_sf"/>
</dbReference>
<comment type="similarity">
    <text evidence="1">Belongs to the LysR transcriptional regulatory family.</text>
</comment>
<evidence type="ECO:0000256" key="2">
    <source>
        <dbReference type="ARBA" id="ARBA00023015"/>
    </source>
</evidence>